<keyword evidence="2" id="KW-1185">Reference proteome</keyword>
<evidence type="ECO:0000313" key="1">
    <source>
        <dbReference type="EMBL" id="KAK8945741.1"/>
    </source>
</evidence>
<organism evidence="1 2">
    <name type="scientific">Platanthera guangdongensis</name>
    <dbReference type="NCBI Taxonomy" id="2320717"/>
    <lineage>
        <taxon>Eukaryota</taxon>
        <taxon>Viridiplantae</taxon>
        <taxon>Streptophyta</taxon>
        <taxon>Embryophyta</taxon>
        <taxon>Tracheophyta</taxon>
        <taxon>Spermatophyta</taxon>
        <taxon>Magnoliopsida</taxon>
        <taxon>Liliopsida</taxon>
        <taxon>Asparagales</taxon>
        <taxon>Orchidaceae</taxon>
        <taxon>Orchidoideae</taxon>
        <taxon>Orchideae</taxon>
        <taxon>Orchidinae</taxon>
        <taxon>Platanthera</taxon>
    </lineage>
</organism>
<reference evidence="1 2" key="1">
    <citation type="journal article" date="2022" name="Nat. Plants">
        <title>Genomes of leafy and leafless Platanthera orchids illuminate the evolution of mycoheterotrophy.</title>
        <authorList>
            <person name="Li M.H."/>
            <person name="Liu K.W."/>
            <person name="Li Z."/>
            <person name="Lu H.C."/>
            <person name="Ye Q.L."/>
            <person name="Zhang D."/>
            <person name="Wang J.Y."/>
            <person name="Li Y.F."/>
            <person name="Zhong Z.M."/>
            <person name="Liu X."/>
            <person name="Yu X."/>
            <person name="Liu D.K."/>
            <person name="Tu X.D."/>
            <person name="Liu B."/>
            <person name="Hao Y."/>
            <person name="Liao X.Y."/>
            <person name="Jiang Y.T."/>
            <person name="Sun W.H."/>
            <person name="Chen J."/>
            <person name="Chen Y.Q."/>
            <person name="Ai Y."/>
            <person name="Zhai J.W."/>
            <person name="Wu S.S."/>
            <person name="Zhou Z."/>
            <person name="Hsiao Y.Y."/>
            <person name="Wu W.L."/>
            <person name="Chen Y.Y."/>
            <person name="Lin Y.F."/>
            <person name="Hsu J.L."/>
            <person name="Li C.Y."/>
            <person name="Wang Z.W."/>
            <person name="Zhao X."/>
            <person name="Zhong W.Y."/>
            <person name="Ma X.K."/>
            <person name="Ma L."/>
            <person name="Huang J."/>
            <person name="Chen G.Z."/>
            <person name="Huang M.Z."/>
            <person name="Huang L."/>
            <person name="Peng D.H."/>
            <person name="Luo Y.B."/>
            <person name="Zou S.Q."/>
            <person name="Chen S.P."/>
            <person name="Lan S."/>
            <person name="Tsai W.C."/>
            <person name="Van de Peer Y."/>
            <person name="Liu Z.J."/>
        </authorList>
    </citation>
    <scope>NUCLEOTIDE SEQUENCE [LARGE SCALE GENOMIC DNA]</scope>
    <source>
        <strain evidence="1">Lor288</strain>
    </source>
</reference>
<comment type="caution">
    <text evidence="1">The sequence shown here is derived from an EMBL/GenBank/DDBJ whole genome shotgun (WGS) entry which is preliminary data.</text>
</comment>
<gene>
    <name evidence="1" type="ORF">KSP40_PGU000391</name>
</gene>
<dbReference type="EMBL" id="JBBWWR010000017">
    <property type="protein sequence ID" value="KAK8945741.1"/>
    <property type="molecule type" value="Genomic_DNA"/>
</dbReference>
<dbReference type="Proteomes" id="UP001412067">
    <property type="component" value="Unassembled WGS sequence"/>
</dbReference>
<proteinExistence type="predicted"/>
<name>A0ABR2LN76_9ASPA</name>
<protein>
    <submittedName>
        <fullName evidence="1">Uncharacterized protein</fullName>
    </submittedName>
</protein>
<evidence type="ECO:0000313" key="2">
    <source>
        <dbReference type="Proteomes" id="UP001412067"/>
    </source>
</evidence>
<accession>A0ABR2LN76</accession>
<sequence length="81" mass="9484">MILLSLSHQLCRSWRAQKRTRLLLFFLSRPPPASVARASHEEGYFYQDPQQEKGSEFILRRPDPCMYSRYMVAAPPNTRQG</sequence>